<proteinExistence type="predicted"/>
<protein>
    <recommendedName>
        <fullName evidence="4">Outer membrane protein beta-barrel domain-containing protein</fullName>
    </recommendedName>
</protein>
<keyword evidence="3" id="KW-1185">Reference proteome</keyword>
<feature type="chain" id="PRO_5046383783" description="Outer membrane protein beta-barrel domain-containing protein" evidence="1">
    <location>
        <begin position="30"/>
        <end position="191"/>
    </location>
</feature>
<organism evidence="2 3">
    <name type="scientific">Sinisalibacter lacisalsi</name>
    <dbReference type="NCBI Taxonomy" id="1526570"/>
    <lineage>
        <taxon>Bacteria</taxon>
        <taxon>Pseudomonadati</taxon>
        <taxon>Pseudomonadota</taxon>
        <taxon>Alphaproteobacteria</taxon>
        <taxon>Rhodobacterales</taxon>
        <taxon>Roseobacteraceae</taxon>
        <taxon>Sinisalibacter</taxon>
    </lineage>
</organism>
<reference evidence="3" key="1">
    <citation type="journal article" date="2019" name="Int. J. Syst. Evol. Microbiol.">
        <title>The Global Catalogue of Microorganisms (GCM) 10K type strain sequencing project: providing services to taxonomists for standard genome sequencing and annotation.</title>
        <authorList>
            <consortium name="The Broad Institute Genomics Platform"/>
            <consortium name="The Broad Institute Genome Sequencing Center for Infectious Disease"/>
            <person name="Wu L."/>
            <person name="Ma J."/>
        </authorList>
    </citation>
    <scope>NUCLEOTIDE SEQUENCE [LARGE SCALE GENOMIC DNA]</scope>
    <source>
        <strain evidence="3">CGMCC 1.12922</strain>
    </source>
</reference>
<feature type="signal peptide" evidence="1">
    <location>
        <begin position="1"/>
        <end position="29"/>
    </location>
</feature>
<evidence type="ECO:0008006" key="4">
    <source>
        <dbReference type="Google" id="ProtNLM"/>
    </source>
</evidence>
<comment type="caution">
    <text evidence="2">The sequence shown here is derived from an EMBL/GenBank/DDBJ whole genome shotgun (WGS) entry which is preliminary data.</text>
</comment>
<name>A0ABQ1QLZ5_9RHOB</name>
<gene>
    <name evidence="2" type="ORF">GCM10011358_12360</name>
</gene>
<accession>A0ABQ1QLZ5</accession>
<dbReference type="Proteomes" id="UP000617355">
    <property type="component" value="Unassembled WGS sequence"/>
</dbReference>
<sequence>MTRFSIITRSRRSLGALVLCALIAEPATAQVAGPLPCDQVSLEVFPRTAHWKGFSGLDVKSNGLVVSCGVALPLSDRFSLVTGFSAMSFVNSFDVQSYAVGASVEVQYRFETMENFGLYAGLDGGVIVGYEGFFPADRMVGPFTLAGNLKGGVLYDIPRTNMTVFGGLRAVPPVFGHSGIIAPGLGVTYRF</sequence>
<evidence type="ECO:0000313" key="3">
    <source>
        <dbReference type="Proteomes" id="UP000617355"/>
    </source>
</evidence>
<keyword evidence="1" id="KW-0732">Signal</keyword>
<evidence type="ECO:0000256" key="1">
    <source>
        <dbReference type="SAM" id="SignalP"/>
    </source>
</evidence>
<evidence type="ECO:0000313" key="2">
    <source>
        <dbReference type="EMBL" id="GGD29862.1"/>
    </source>
</evidence>
<dbReference type="RefSeq" id="WP_188526777.1">
    <property type="nucleotide sequence ID" value="NZ_BMGI01000002.1"/>
</dbReference>
<dbReference type="EMBL" id="BMGI01000002">
    <property type="protein sequence ID" value="GGD29862.1"/>
    <property type="molecule type" value="Genomic_DNA"/>
</dbReference>